<dbReference type="EMBL" id="KV951699">
    <property type="protein sequence ID" value="PIO16634.1"/>
    <property type="molecule type" value="Genomic_DNA"/>
</dbReference>
<evidence type="ECO:0000256" key="1">
    <source>
        <dbReference type="SAM" id="MobiDB-lite"/>
    </source>
</evidence>
<dbReference type="Proteomes" id="UP000228934">
    <property type="component" value="Unassembled WGS sequence"/>
</dbReference>
<feature type="compositionally biased region" description="Basic residues" evidence="1">
    <location>
        <begin position="1"/>
        <end position="11"/>
    </location>
</feature>
<evidence type="ECO:0000313" key="3">
    <source>
        <dbReference type="EMBL" id="PIO16634.1"/>
    </source>
</evidence>
<feature type="transmembrane region" description="Helical" evidence="2">
    <location>
        <begin position="71"/>
        <end position="92"/>
    </location>
</feature>
<organism evidence="3 4">
    <name type="scientific">Aquarana catesbeiana</name>
    <name type="common">American bullfrog</name>
    <name type="synonym">Rana catesbeiana</name>
    <dbReference type="NCBI Taxonomy" id="8400"/>
    <lineage>
        <taxon>Eukaryota</taxon>
        <taxon>Metazoa</taxon>
        <taxon>Chordata</taxon>
        <taxon>Craniata</taxon>
        <taxon>Vertebrata</taxon>
        <taxon>Euteleostomi</taxon>
        <taxon>Amphibia</taxon>
        <taxon>Batrachia</taxon>
        <taxon>Anura</taxon>
        <taxon>Neobatrachia</taxon>
        <taxon>Ranoidea</taxon>
        <taxon>Ranidae</taxon>
        <taxon>Aquarana</taxon>
    </lineage>
</organism>
<sequence length="96" mass="10678">MTSHKTLRHRLCQTSPPPVPPEHTVEDTLMVSADSGPKLCMPSSEPSVTAIFFTGKLFLLMAFTGRRKVPIFYWLPVKLLTVGNTALLVLHFKGLE</sequence>
<protein>
    <submittedName>
        <fullName evidence="3">Uncharacterized protein</fullName>
    </submittedName>
</protein>
<gene>
    <name evidence="3" type="ORF">AB205_0042030</name>
</gene>
<keyword evidence="2" id="KW-0812">Transmembrane</keyword>
<keyword evidence="4" id="KW-1185">Reference proteome</keyword>
<keyword evidence="2" id="KW-0472">Membrane</keyword>
<evidence type="ECO:0000313" key="4">
    <source>
        <dbReference type="Proteomes" id="UP000228934"/>
    </source>
</evidence>
<keyword evidence="2" id="KW-1133">Transmembrane helix</keyword>
<proteinExistence type="predicted"/>
<reference evidence="4" key="1">
    <citation type="journal article" date="2017" name="Nat. Commun.">
        <title>The North American bullfrog draft genome provides insight into hormonal regulation of long noncoding RNA.</title>
        <authorList>
            <person name="Hammond S.A."/>
            <person name="Warren R.L."/>
            <person name="Vandervalk B.P."/>
            <person name="Kucuk E."/>
            <person name="Khan H."/>
            <person name="Gibb E.A."/>
            <person name="Pandoh P."/>
            <person name="Kirk H."/>
            <person name="Zhao Y."/>
            <person name="Jones M."/>
            <person name="Mungall A.J."/>
            <person name="Coope R."/>
            <person name="Pleasance S."/>
            <person name="Moore R.A."/>
            <person name="Holt R.A."/>
            <person name="Round J.M."/>
            <person name="Ohora S."/>
            <person name="Walle B.V."/>
            <person name="Veldhoen N."/>
            <person name="Helbing C.C."/>
            <person name="Birol I."/>
        </authorList>
    </citation>
    <scope>NUCLEOTIDE SEQUENCE [LARGE SCALE GENOMIC DNA]</scope>
</reference>
<name>A0A2G9QM19_AQUCT</name>
<evidence type="ECO:0000256" key="2">
    <source>
        <dbReference type="SAM" id="Phobius"/>
    </source>
</evidence>
<accession>A0A2G9QM19</accession>
<feature type="region of interest" description="Disordered" evidence="1">
    <location>
        <begin position="1"/>
        <end position="23"/>
    </location>
</feature>
<dbReference type="AlphaFoldDB" id="A0A2G9QM19"/>